<evidence type="ECO:0000313" key="3">
    <source>
        <dbReference type="EMBL" id="TYT75220.1"/>
    </source>
</evidence>
<dbReference type="GO" id="GO:0005829">
    <property type="term" value="C:cytosol"/>
    <property type="evidence" value="ECO:0007669"/>
    <property type="project" value="TreeGrafter"/>
</dbReference>
<dbReference type="InterPro" id="IPR008040">
    <property type="entry name" value="Hydant_A_N"/>
</dbReference>
<reference evidence="3 4" key="1">
    <citation type="submission" date="2019-06" db="EMBL/GenBank/DDBJ databases">
        <title>Desulfobotulus mexicanus sp. nov., a novel sulfate-reducing bacterium isolated from the sediment of an alkaline crater lake in Mexico.</title>
        <authorList>
            <person name="Hirschler-Rea A."/>
        </authorList>
    </citation>
    <scope>NUCLEOTIDE SEQUENCE [LARGE SCALE GENOMIC DNA]</scope>
    <source>
        <strain evidence="3 4">PAR22N</strain>
    </source>
</reference>
<dbReference type="GO" id="GO:0017168">
    <property type="term" value="F:5-oxoprolinase (ATP-hydrolyzing) activity"/>
    <property type="evidence" value="ECO:0007669"/>
    <property type="project" value="TreeGrafter"/>
</dbReference>
<gene>
    <name evidence="3" type="ORF">FIM25_05810</name>
</gene>
<accession>A0A5Q4VGF5</accession>
<keyword evidence="4" id="KW-1185">Reference proteome</keyword>
<evidence type="ECO:0000259" key="1">
    <source>
        <dbReference type="Pfam" id="PF01968"/>
    </source>
</evidence>
<organism evidence="3 4">
    <name type="scientific">Desulfobotulus mexicanus</name>
    <dbReference type="NCBI Taxonomy" id="2586642"/>
    <lineage>
        <taxon>Bacteria</taxon>
        <taxon>Pseudomonadati</taxon>
        <taxon>Thermodesulfobacteriota</taxon>
        <taxon>Desulfobacteria</taxon>
        <taxon>Desulfobacterales</taxon>
        <taxon>Desulfobacteraceae</taxon>
        <taxon>Desulfobotulus</taxon>
    </lineage>
</organism>
<comment type="caution">
    <text evidence="3">The sequence shown here is derived from an EMBL/GenBank/DDBJ whole genome shotgun (WGS) entry which is preliminary data.</text>
</comment>
<sequence length="548" mass="57901">MDRYGIGMDTGGTFTDAALMDLDTGKVLATAKTPTTHQDLQLCLDRVLQLLSQNADFDAKKVTLVAVSSTLATNSIVEGQGADVGLFVIGLDKHLELPVAGIRQVTGGHTVTGEEETPLDVEGLLEGVLFFRGNVDAYAVISAMSFANPTHEKVAAKAIQLVDAKPVFCSHEVSARPGFDARAATTVLNARLMPKMQAFLEGVSLTLSKHGLEKGLRVVCGDGRCMDAKEAVHQAASTVASGPAATAWFGAGFSKKGQALVVDVGGTTTDITRIRNGSPLVNTEGSRIGNWETHVPAVSMYTVGAGGDSFVRTDRKGMLIGPERAVPLCMAGDIPPPSKWMDGKENASCLRAVAGSGEEDVIYKLLLSHGPMGRGRLAELTGLPDMVLKDRMAAGLQKGYIESVGFTPTDALHVLGLLDFGLKEASLEGASILARVLNMNVEDFCREVLDRVAADIEDAIIDFLVRLETGKSFSAFWPDRRKHEILEAGFRLKGPLVGIGAAASFLLPEVARSLGTELILPEHHGVGNAIGALRIALAAGEVQENPTA</sequence>
<dbReference type="SUPFAM" id="SSF53067">
    <property type="entry name" value="Actin-like ATPase domain"/>
    <property type="match status" value="1"/>
</dbReference>
<evidence type="ECO:0000313" key="4">
    <source>
        <dbReference type="Proteomes" id="UP000321899"/>
    </source>
</evidence>
<dbReference type="Pfam" id="PF05378">
    <property type="entry name" value="Hydant_A_N"/>
    <property type="match status" value="1"/>
</dbReference>
<dbReference type="Proteomes" id="UP000321899">
    <property type="component" value="Unassembled WGS sequence"/>
</dbReference>
<dbReference type="AlphaFoldDB" id="A0A5Q4VGF5"/>
<proteinExistence type="predicted"/>
<dbReference type="GO" id="GO:0006749">
    <property type="term" value="P:glutathione metabolic process"/>
    <property type="evidence" value="ECO:0007669"/>
    <property type="project" value="TreeGrafter"/>
</dbReference>
<dbReference type="Gene3D" id="3.30.420.40">
    <property type="match status" value="1"/>
</dbReference>
<protein>
    <submittedName>
        <fullName evidence="3">Hydantoinase/oxoprolinase family protein</fullName>
    </submittedName>
</protein>
<name>A0A5Q4VGF5_9BACT</name>
<dbReference type="RefSeq" id="WP_139447239.1">
    <property type="nucleotide sequence ID" value="NZ_VDMB01000005.1"/>
</dbReference>
<evidence type="ECO:0000259" key="2">
    <source>
        <dbReference type="Pfam" id="PF05378"/>
    </source>
</evidence>
<dbReference type="OrthoDB" id="9759608at2"/>
<feature type="domain" description="Hydantoinase A/oxoprolinase" evidence="1">
    <location>
        <begin position="182"/>
        <end position="533"/>
    </location>
</feature>
<dbReference type="InterPro" id="IPR043129">
    <property type="entry name" value="ATPase_NBD"/>
</dbReference>
<dbReference type="EMBL" id="VDMB01000005">
    <property type="protein sequence ID" value="TYT75220.1"/>
    <property type="molecule type" value="Genomic_DNA"/>
</dbReference>
<dbReference type="PANTHER" id="PTHR11365:SF2">
    <property type="entry name" value="5-OXOPROLINASE"/>
    <property type="match status" value="1"/>
</dbReference>
<dbReference type="PANTHER" id="PTHR11365">
    <property type="entry name" value="5-OXOPROLINASE RELATED"/>
    <property type="match status" value="1"/>
</dbReference>
<dbReference type="InterPro" id="IPR045079">
    <property type="entry name" value="Oxoprolinase-like"/>
</dbReference>
<dbReference type="Pfam" id="PF01968">
    <property type="entry name" value="Hydantoinase_A"/>
    <property type="match status" value="1"/>
</dbReference>
<feature type="domain" description="Hydantoinase/oxoprolinase N-terminal" evidence="2">
    <location>
        <begin position="6"/>
        <end position="160"/>
    </location>
</feature>
<dbReference type="InterPro" id="IPR002821">
    <property type="entry name" value="Hydantoinase_A"/>
</dbReference>